<dbReference type="PROSITE" id="PS51192">
    <property type="entry name" value="HELICASE_ATP_BIND_1"/>
    <property type="match status" value="1"/>
</dbReference>
<dbReference type="Pfam" id="PF00176">
    <property type="entry name" value="SNF2-rel_dom"/>
    <property type="match status" value="1"/>
</dbReference>
<protein>
    <submittedName>
        <fullName evidence="2">Type III restriction enzyme, res subunit</fullName>
    </submittedName>
</protein>
<dbReference type="SMART" id="SM00487">
    <property type="entry name" value="DEXDc"/>
    <property type="match status" value="1"/>
</dbReference>
<organism evidence="2 3">
    <name type="scientific">Bradyrhizobium erythrophlei</name>
    <dbReference type="NCBI Taxonomy" id="1437360"/>
    <lineage>
        <taxon>Bacteria</taxon>
        <taxon>Pseudomonadati</taxon>
        <taxon>Pseudomonadota</taxon>
        <taxon>Alphaproteobacteria</taxon>
        <taxon>Hyphomicrobiales</taxon>
        <taxon>Nitrobacteraceae</taxon>
        <taxon>Bradyrhizobium</taxon>
    </lineage>
</organism>
<reference evidence="2 3" key="1">
    <citation type="submission" date="2016-11" db="EMBL/GenBank/DDBJ databases">
        <authorList>
            <person name="Jaros S."/>
            <person name="Januszkiewicz K."/>
            <person name="Wedrychowicz H."/>
        </authorList>
    </citation>
    <scope>NUCLEOTIDE SEQUENCE [LARGE SCALE GENOMIC DNA]</scope>
    <source>
        <strain evidence="2 3">GAS138</strain>
    </source>
</reference>
<dbReference type="InterPro" id="IPR014001">
    <property type="entry name" value="Helicase_ATP-bd"/>
</dbReference>
<gene>
    <name evidence="2" type="ORF">SAMN05443248_7633</name>
</gene>
<feature type="domain" description="Helicase ATP-binding" evidence="1">
    <location>
        <begin position="115"/>
        <end position="288"/>
    </location>
</feature>
<dbReference type="InterPro" id="IPR027417">
    <property type="entry name" value="P-loop_NTPase"/>
</dbReference>
<dbReference type="GO" id="GO:0005524">
    <property type="term" value="F:ATP binding"/>
    <property type="evidence" value="ECO:0007669"/>
    <property type="project" value="UniProtKB-KW"/>
</dbReference>
<dbReference type="GO" id="GO:0004386">
    <property type="term" value="F:helicase activity"/>
    <property type="evidence" value="ECO:0007669"/>
    <property type="project" value="UniProtKB-KW"/>
</dbReference>
<name>A0A1M5XUS2_9BRAD</name>
<dbReference type="SUPFAM" id="SSF52540">
    <property type="entry name" value="P-loop containing nucleoside triphosphate hydrolases"/>
    <property type="match status" value="1"/>
</dbReference>
<evidence type="ECO:0000313" key="2">
    <source>
        <dbReference type="EMBL" id="SHI03472.1"/>
    </source>
</evidence>
<dbReference type="InterPro" id="IPR057342">
    <property type="entry name" value="DEXDc_RapA"/>
</dbReference>
<dbReference type="AlphaFoldDB" id="A0A1M5XUS2"/>
<proteinExistence type="predicted"/>
<accession>A0A1M5XUS2</accession>
<dbReference type="PANTHER" id="PTHR10799">
    <property type="entry name" value="SNF2/RAD54 HELICASE FAMILY"/>
    <property type="match status" value="1"/>
</dbReference>
<dbReference type="Proteomes" id="UP000189796">
    <property type="component" value="Chromosome I"/>
</dbReference>
<sequence>MLALDKVVAGAKIRGVAGPAVVEVVRVQWIGSDALNIVYRGADGPAEVLLYRDAEPRLELVQASRAFSFDGDGEAFRIASEAQRIRLAHLFDPYLAVHSSRIEPLPHQITAVYGEMLPRQPLRFLLADDPGAGKTIMAGLFIKELIIRGDLERCLIIAPGSLVEQWQDELKEKFDLTFDIVSREQIETSVTGNPFVERNHLIMRLDMAARSETLQAKLQAASDWDLVICDEAHRMAASLFGTEVKYTKRYKLGQLVGGRARHFLLMSATPHNGNNADFQLFMGLLDADRFEGRPREGARKADVSDLMRRLTKEELKKFDGAPLY</sequence>
<evidence type="ECO:0000259" key="1">
    <source>
        <dbReference type="PROSITE" id="PS51192"/>
    </source>
</evidence>
<evidence type="ECO:0000313" key="3">
    <source>
        <dbReference type="Proteomes" id="UP000189796"/>
    </source>
</evidence>
<dbReference type="Gene3D" id="3.40.50.10810">
    <property type="entry name" value="Tandem AAA-ATPase domain"/>
    <property type="match status" value="1"/>
</dbReference>
<dbReference type="EMBL" id="LT670817">
    <property type="protein sequence ID" value="SHI03472.1"/>
    <property type="molecule type" value="Genomic_DNA"/>
</dbReference>
<dbReference type="InterPro" id="IPR000330">
    <property type="entry name" value="SNF2_N"/>
</dbReference>
<dbReference type="OrthoDB" id="9814088at2"/>
<dbReference type="InterPro" id="IPR038718">
    <property type="entry name" value="SNF2-like_sf"/>
</dbReference>
<dbReference type="CDD" id="cd18011">
    <property type="entry name" value="DEXDc_RapA"/>
    <property type="match status" value="1"/>
</dbReference>